<name>A0ABU4B3U1_9NOCA</name>
<comment type="caution">
    <text evidence="3">The sequence shown here is derived from an EMBL/GenBank/DDBJ whole genome shotgun (WGS) entry which is preliminary data.</text>
</comment>
<dbReference type="SUPFAM" id="SSF52266">
    <property type="entry name" value="SGNH hydrolase"/>
    <property type="match status" value="1"/>
</dbReference>
<keyword evidence="3" id="KW-0378">Hydrolase</keyword>
<reference evidence="3 4" key="1">
    <citation type="submission" date="2023-10" db="EMBL/GenBank/DDBJ databases">
        <title>Development of a sustainable strategy for remediation of hydrocarbon-contaminated territories based on the waste exchange concept.</title>
        <authorList>
            <person name="Krivoruchko A."/>
        </authorList>
    </citation>
    <scope>NUCLEOTIDE SEQUENCE [LARGE SCALE GENOMIC DNA]</scope>
    <source>
        <strain evidence="3 4">IEGM 1322</strain>
    </source>
</reference>
<evidence type="ECO:0000313" key="3">
    <source>
        <dbReference type="EMBL" id="MDV6233167.1"/>
    </source>
</evidence>
<feature type="domain" description="SGNH hydrolase-type esterase" evidence="2">
    <location>
        <begin position="132"/>
        <end position="269"/>
    </location>
</feature>
<keyword evidence="4" id="KW-1185">Reference proteome</keyword>
<dbReference type="CDD" id="cd00229">
    <property type="entry name" value="SGNH_hydrolase"/>
    <property type="match status" value="1"/>
</dbReference>
<evidence type="ECO:0000259" key="2">
    <source>
        <dbReference type="Pfam" id="PF13472"/>
    </source>
</evidence>
<gene>
    <name evidence="3" type="ORF">R3P95_21645</name>
</gene>
<sequence length="284" mass="30658">MAERIGGLRSPRTRKNWIVGMVVVTVLALVFAGSAGIIALTQDGQDHYVSTYEPPATIDSNFSQLTDVGPQLADVGVPRVFAVLGDSTGNEQSEFIYVLGRQISELYNRPVIIHDWSVETNTYLGQNTLGADRPNAPVTIWNGSASGKDAGYSIQFLQALAPEPADLVLINHAHNHTTPDAAVQGVDNLLSRVRGAWPNTLPTIGVLLQNPRLDASADNQEAKVAALRVKFGNRADVEVVDVWQAFEDAPELAPLIRDDDFQPSDEGQTLWARTLGAALNLSTP</sequence>
<feature type="transmembrane region" description="Helical" evidence="1">
    <location>
        <begin position="17"/>
        <end position="40"/>
    </location>
</feature>
<dbReference type="Pfam" id="PF13472">
    <property type="entry name" value="Lipase_GDSL_2"/>
    <property type="match status" value="1"/>
</dbReference>
<dbReference type="Gene3D" id="3.40.50.1110">
    <property type="entry name" value="SGNH hydrolase"/>
    <property type="match status" value="1"/>
</dbReference>
<keyword evidence="1" id="KW-1133">Transmembrane helix</keyword>
<keyword evidence="1" id="KW-0472">Membrane</keyword>
<dbReference type="Proteomes" id="UP001185899">
    <property type="component" value="Unassembled WGS sequence"/>
</dbReference>
<organism evidence="3 4">
    <name type="scientific">Rhodococcus cercidiphylli</name>
    <dbReference type="NCBI Taxonomy" id="489916"/>
    <lineage>
        <taxon>Bacteria</taxon>
        <taxon>Bacillati</taxon>
        <taxon>Actinomycetota</taxon>
        <taxon>Actinomycetes</taxon>
        <taxon>Mycobacteriales</taxon>
        <taxon>Nocardiaceae</taxon>
        <taxon>Rhodococcus</taxon>
    </lineage>
</organism>
<keyword evidence="1" id="KW-0812">Transmembrane</keyword>
<dbReference type="InterPro" id="IPR013830">
    <property type="entry name" value="SGNH_hydro"/>
</dbReference>
<evidence type="ECO:0000313" key="4">
    <source>
        <dbReference type="Proteomes" id="UP001185899"/>
    </source>
</evidence>
<dbReference type="GO" id="GO:0016787">
    <property type="term" value="F:hydrolase activity"/>
    <property type="evidence" value="ECO:0007669"/>
    <property type="project" value="UniProtKB-KW"/>
</dbReference>
<protein>
    <submittedName>
        <fullName evidence="3">SGNH/GDSL hydrolase family protein</fullName>
    </submittedName>
</protein>
<dbReference type="RefSeq" id="WP_317549474.1">
    <property type="nucleotide sequence ID" value="NZ_JAWLKE010000009.1"/>
</dbReference>
<dbReference type="EMBL" id="JAWLKE010000009">
    <property type="protein sequence ID" value="MDV6233167.1"/>
    <property type="molecule type" value="Genomic_DNA"/>
</dbReference>
<dbReference type="InterPro" id="IPR036514">
    <property type="entry name" value="SGNH_hydro_sf"/>
</dbReference>
<accession>A0ABU4B3U1</accession>
<evidence type="ECO:0000256" key="1">
    <source>
        <dbReference type="SAM" id="Phobius"/>
    </source>
</evidence>
<proteinExistence type="predicted"/>